<name>A0A1Y1N007_PHOPY</name>
<proteinExistence type="predicted"/>
<organism evidence="1">
    <name type="scientific">Photinus pyralis</name>
    <name type="common">Common eastern firefly</name>
    <name type="synonym">Lampyris pyralis</name>
    <dbReference type="NCBI Taxonomy" id="7054"/>
    <lineage>
        <taxon>Eukaryota</taxon>
        <taxon>Metazoa</taxon>
        <taxon>Ecdysozoa</taxon>
        <taxon>Arthropoda</taxon>
        <taxon>Hexapoda</taxon>
        <taxon>Insecta</taxon>
        <taxon>Pterygota</taxon>
        <taxon>Neoptera</taxon>
        <taxon>Endopterygota</taxon>
        <taxon>Coleoptera</taxon>
        <taxon>Polyphaga</taxon>
        <taxon>Elateriformia</taxon>
        <taxon>Elateroidea</taxon>
        <taxon>Lampyridae</taxon>
        <taxon>Lampyrinae</taxon>
        <taxon>Photinus</taxon>
    </lineage>
</organism>
<protein>
    <submittedName>
        <fullName evidence="1">Uncharacterized protein</fullName>
    </submittedName>
</protein>
<sequence>MLDVSGTQTSILAQIRFHNWNTSISEVWRKIKAIARGKRPQAINQVKTNDGSITNSPHTVIETIADQFDEASDSRNYQSPFRENKVEREVSLDFGRGDELPYSEFEEALSCSQSRSLGSTSLSGVFLYSPKRPC</sequence>
<accession>A0A1Y1N007</accession>
<dbReference type="EMBL" id="GEZM01019727">
    <property type="protein sequence ID" value="JAV89566.1"/>
    <property type="molecule type" value="Transcribed_RNA"/>
</dbReference>
<dbReference type="AlphaFoldDB" id="A0A1Y1N007"/>
<reference evidence="1" key="1">
    <citation type="journal article" date="2016" name="Sci. Rep.">
        <title>Molecular characterization of firefly nuptial gifts: a multi-omics approach sheds light on postcopulatory sexual selection.</title>
        <authorList>
            <person name="Al-Wathiqui N."/>
            <person name="Fallon T.R."/>
            <person name="South A."/>
            <person name="Weng J.K."/>
            <person name="Lewis S.M."/>
        </authorList>
    </citation>
    <scope>NUCLEOTIDE SEQUENCE</scope>
</reference>
<evidence type="ECO:0000313" key="1">
    <source>
        <dbReference type="EMBL" id="JAV89566.1"/>
    </source>
</evidence>